<evidence type="ECO:0000313" key="8">
    <source>
        <dbReference type="RefSeq" id="XP_015077123.1"/>
    </source>
</evidence>
<dbReference type="RefSeq" id="XP_015077123.1">
    <property type="nucleotide sequence ID" value="XM_015221637.2"/>
</dbReference>
<organism evidence="7 8">
    <name type="scientific">Solanum pennellii</name>
    <name type="common">Tomato</name>
    <name type="synonym">Lycopersicon pennellii</name>
    <dbReference type="NCBI Taxonomy" id="28526"/>
    <lineage>
        <taxon>Eukaryota</taxon>
        <taxon>Viridiplantae</taxon>
        <taxon>Streptophyta</taxon>
        <taxon>Embryophyta</taxon>
        <taxon>Tracheophyta</taxon>
        <taxon>Spermatophyta</taxon>
        <taxon>Magnoliopsida</taxon>
        <taxon>eudicotyledons</taxon>
        <taxon>Gunneridae</taxon>
        <taxon>Pentapetalae</taxon>
        <taxon>asterids</taxon>
        <taxon>lamiids</taxon>
        <taxon>Solanales</taxon>
        <taxon>Solanaceae</taxon>
        <taxon>Solanoideae</taxon>
        <taxon>Solaneae</taxon>
        <taxon>Solanum</taxon>
        <taxon>Solanum subgen. Lycopersicon</taxon>
    </lineage>
</organism>
<evidence type="ECO:0000313" key="7">
    <source>
        <dbReference type="Proteomes" id="UP000694930"/>
    </source>
</evidence>
<dbReference type="PANTHER" id="PTHR12701">
    <property type="entry name" value="BCR-ASSOCIATED PROTEIN, BAP"/>
    <property type="match status" value="1"/>
</dbReference>
<feature type="transmembrane region" description="Helical" evidence="5">
    <location>
        <begin position="59"/>
        <end position="82"/>
    </location>
</feature>
<keyword evidence="5" id="KW-0653">Protein transport</keyword>
<comment type="subcellular location">
    <subcellularLocation>
        <location evidence="5">Endoplasmic reticulum membrane</location>
        <topology evidence="5">Multi-pass membrane protein</topology>
    </subcellularLocation>
    <subcellularLocation>
        <location evidence="1">Membrane</location>
        <topology evidence="1">Multi-pass membrane protein</topology>
    </subcellularLocation>
</comment>
<sequence>MRRKEPCSTLSIRRRKEKITPKRAKMALQWMILTYVVAAEAAIAILLTLPSPKPLKSRFVSLISLALQPSLFVVPFSAFQLLDIYWKNEHRLMCTGEICTASERDRYEKSIYKAQRNVILCFAACLLYWCIYRVCKYYKEIQSIEEVEKRYKDQ</sequence>
<comment type="similarity">
    <text evidence="5">Belongs to the BCAP29/BCAP31 family.</text>
</comment>
<evidence type="ECO:0000256" key="5">
    <source>
        <dbReference type="RuleBase" id="RU367026"/>
    </source>
</evidence>
<dbReference type="Proteomes" id="UP000694930">
    <property type="component" value="Chromosome 6"/>
</dbReference>
<comment type="caution">
    <text evidence="5">Lacks conserved residue(s) required for the propagation of feature annotation.</text>
</comment>
<dbReference type="InterPro" id="IPR008417">
    <property type="entry name" value="BAP29/BAP31"/>
</dbReference>
<reference evidence="8" key="2">
    <citation type="submission" date="2025-08" db="UniProtKB">
        <authorList>
            <consortium name="RefSeq"/>
        </authorList>
    </citation>
    <scope>IDENTIFICATION</scope>
</reference>
<evidence type="ECO:0000256" key="2">
    <source>
        <dbReference type="ARBA" id="ARBA00022692"/>
    </source>
</evidence>
<comment type="function">
    <text evidence="5">May play a role in anterograde transport of membrane proteins from the endoplasmic reticulum to the Golgi.</text>
</comment>
<keyword evidence="4 5" id="KW-0472">Membrane</keyword>
<gene>
    <name evidence="8" type="primary">LOC107021059</name>
</gene>
<keyword evidence="2 5" id="KW-0812">Transmembrane</keyword>
<dbReference type="Pfam" id="PF05529">
    <property type="entry name" value="Bap31"/>
    <property type="match status" value="1"/>
</dbReference>
<keyword evidence="5" id="KW-0931">ER-Golgi transport</keyword>
<keyword evidence="3 5" id="KW-1133">Transmembrane helix</keyword>
<feature type="transmembrane region" description="Helical" evidence="5">
    <location>
        <begin position="27"/>
        <end position="47"/>
    </location>
</feature>
<keyword evidence="5" id="KW-0256">Endoplasmic reticulum</keyword>
<dbReference type="InterPro" id="IPR040463">
    <property type="entry name" value="BAP29/BAP31_N"/>
</dbReference>
<accession>A0ABM1GWW1</accession>
<keyword evidence="5" id="KW-0813">Transport</keyword>
<protein>
    <recommendedName>
        <fullName evidence="5">Endoplasmic reticulum transmembrane protein</fullName>
    </recommendedName>
</protein>
<name>A0ABM1GWW1_SOLPN</name>
<reference evidence="7" key="1">
    <citation type="journal article" date="2014" name="Nat. Genet.">
        <title>The genome of the stress-tolerant wild tomato species Solanum pennellii.</title>
        <authorList>
            <person name="Bolger A."/>
            <person name="Scossa F."/>
            <person name="Bolger M.E."/>
            <person name="Lanz C."/>
            <person name="Maumus F."/>
            <person name="Tohge T."/>
            <person name="Quesneville H."/>
            <person name="Alseekh S."/>
            <person name="Sorensen I."/>
            <person name="Lichtenstein G."/>
            <person name="Fich E.A."/>
            <person name="Conte M."/>
            <person name="Keller H."/>
            <person name="Schneeberger K."/>
            <person name="Schwacke R."/>
            <person name="Ofner I."/>
            <person name="Vrebalov J."/>
            <person name="Xu Y."/>
            <person name="Osorio S."/>
            <person name="Aflitos S.A."/>
            <person name="Schijlen E."/>
            <person name="Jimenez-Gomez J.M."/>
            <person name="Ryngajllo M."/>
            <person name="Kimura S."/>
            <person name="Kumar R."/>
            <person name="Koenig D."/>
            <person name="Headland L.R."/>
            <person name="Maloof J.N."/>
            <person name="Sinha N."/>
            <person name="van Ham R.C."/>
            <person name="Lankhorst R.K."/>
            <person name="Mao L."/>
            <person name="Vogel A."/>
            <person name="Arsova B."/>
            <person name="Panstruga R."/>
            <person name="Fei Z."/>
            <person name="Rose J.K."/>
            <person name="Zamir D."/>
            <person name="Carrari F."/>
            <person name="Giovannoni J.J."/>
            <person name="Weigel D."/>
            <person name="Usadel B."/>
            <person name="Fernie A.R."/>
        </authorList>
    </citation>
    <scope>NUCLEOTIDE SEQUENCE [LARGE SCALE GENOMIC DNA]</scope>
    <source>
        <strain evidence="7">cv. LA0716</strain>
    </source>
</reference>
<evidence type="ECO:0000256" key="3">
    <source>
        <dbReference type="ARBA" id="ARBA00022989"/>
    </source>
</evidence>
<proteinExistence type="inferred from homology"/>
<evidence type="ECO:0000256" key="1">
    <source>
        <dbReference type="ARBA" id="ARBA00004141"/>
    </source>
</evidence>
<dbReference type="GeneID" id="107021059"/>
<feature type="domain" description="BAP29/BAP31 transmembrane" evidence="6">
    <location>
        <begin position="26"/>
        <end position="146"/>
    </location>
</feature>
<evidence type="ECO:0000259" key="6">
    <source>
        <dbReference type="Pfam" id="PF05529"/>
    </source>
</evidence>
<evidence type="ECO:0000256" key="4">
    <source>
        <dbReference type="ARBA" id="ARBA00023136"/>
    </source>
</evidence>
<keyword evidence="7" id="KW-1185">Reference proteome</keyword>
<dbReference type="PANTHER" id="PTHR12701:SF53">
    <property type="entry name" value="ENDOPLASMIC RETICULUM TRANSMEMBRANE PROTEIN"/>
    <property type="match status" value="1"/>
</dbReference>